<dbReference type="OrthoDB" id="5518868at2"/>
<dbReference type="SUPFAM" id="SSF56112">
    <property type="entry name" value="Protein kinase-like (PK-like)"/>
    <property type="match status" value="1"/>
</dbReference>
<dbReference type="InterPro" id="IPR000719">
    <property type="entry name" value="Prot_kinase_dom"/>
</dbReference>
<dbReference type="EnsemblBacteria" id="BAC88363">
    <property type="protein sequence ID" value="BAC88363"/>
    <property type="gene ID" value="BAC88363"/>
</dbReference>
<dbReference type="Proteomes" id="UP000000557">
    <property type="component" value="Chromosome"/>
</dbReference>
<dbReference type="EC" id="2.7.11.1" evidence="5"/>
<dbReference type="PROSITE" id="PS50011">
    <property type="entry name" value="PROTEIN_KINASE_DOM"/>
    <property type="match status" value="1"/>
</dbReference>
<evidence type="ECO:0000256" key="1">
    <source>
        <dbReference type="ARBA" id="ARBA00022741"/>
    </source>
</evidence>
<dbReference type="PROSITE" id="PS00108">
    <property type="entry name" value="PROTEIN_KINASE_ST"/>
    <property type="match status" value="1"/>
</dbReference>
<feature type="transmembrane region" description="Helical" evidence="3">
    <location>
        <begin position="332"/>
        <end position="351"/>
    </location>
</feature>
<dbReference type="InterPro" id="IPR011009">
    <property type="entry name" value="Kinase-like_dom_sf"/>
</dbReference>
<evidence type="ECO:0000256" key="2">
    <source>
        <dbReference type="ARBA" id="ARBA00022840"/>
    </source>
</evidence>
<dbReference type="InterPro" id="IPR008271">
    <property type="entry name" value="Ser/Thr_kinase_AS"/>
</dbReference>
<proteinExistence type="predicted"/>
<dbReference type="HOGENOM" id="CLU_000288_135_7_3"/>
<dbReference type="PANTHER" id="PTHR24363:SF7">
    <property type="entry name" value="SERINE_THREONINE-PROTEIN KINASE-LIKE PROTEIN E"/>
    <property type="match status" value="1"/>
</dbReference>
<dbReference type="CDD" id="cd14014">
    <property type="entry name" value="STKc_PknB_like"/>
    <property type="match status" value="1"/>
</dbReference>
<dbReference type="InParanoid" id="Q7NNI9"/>
<evidence type="ECO:0000313" key="6">
    <source>
        <dbReference type="Proteomes" id="UP000000557"/>
    </source>
</evidence>
<feature type="domain" description="Protein kinase" evidence="4">
    <location>
        <begin position="13"/>
        <end position="273"/>
    </location>
</feature>
<evidence type="ECO:0000259" key="4">
    <source>
        <dbReference type="PROSITE" id="PS50011"/>
    </source>
</evidence>
<keyword evidence="3" id="KW-0812">Transmembrane</keyword>
<accession>Q7NNI9</accession>
<evidence type="ECO:0000313" key="5">
    <source>
        <dbReference type="EMBL" id="BAC88363.1"/>
    </source>
</evidence>
<dbReference type="EMBL" id="BA000045">
    <property type="protein sequence ID" value="BAC88363.1"/>
    <property type="molecule type" value="Genomic_DNA"/>
</dbReference>
<dbReference type="FunFam" id="1.10.510.10:FF:002900">
    <property type="entry name" value="Serine/threonine kinase"/>
    <property type="match status" value="1"/>
</dbReference>
<name>Q7NNI9_GLOVI</name>
<keyword evidence="3" id="KW-0472">Membrane</keyword>
<keyword evidence="5" id="KW-0418">Kinase</keyword>
<dbReference type="Gene3D" id="1.10.510.10">
    <property type="entry name" value="Transferase(Phosphotransferase) domain 1"/>
    <property type="match status" value="1"/>
</dbReference>
<dbReference type="Pfam" id="PF00069">
    <property type="entry name" value="Pkinase"/>
    <property type="match status" value="1"/>
</dbReference>
<reference evidence="5 6" key="1">
    <citation type="journal article" date="2003" name="DNA Res.">
        <title>Complete genome structure of Gloeobacter violaceus PCC 7421, a cyanobacterium that lacks thylakoids.</title>
        <authorList>
            <person name="Nakamura Y."/>
            <person name="Kaneko T."/>
            <person name="Sato S."/>
            <person name="Mimuro M."/>
            <person name="Miyashita H."/>
            <person name="Tsuchiya T."/>
            <person name="Sasamoto S."/>
            <person name="Watanabe A."/>
            <person name="Kawashima K."/>
            <person name="Kishida Y."/>
            <person name="Kiyokawa C."/>
            <person name="Kohara M."/>
            <person name="Matsumoto M."/>
            <person name="Matsuno A."/>
            <person name="Nakazaki N."/>
            <person name="Shimpo S."/>
            <person name="Takeuchi C."/>
            <person name="Yamada M."/>
            <person name="Tabata S."/>
        </authorList>
    </citation>
    <scope>NUCLEOTIDE SEQUENCE [LARGE SCALE GENOMIC DNA]</scope>
    <source>
        <strain evidence="6">ATCC 29082 / PCC 7421</strain>
    </source>
</reference>
<organism evidence="5 6">
    <name type="scientific">Gloeobacter violaceus (strain ATCC 29082 / PCC 7421)</name>
    <dbReference type="NCBI Taxonomy" id="251221"/>
    <lineage>
        <taxon>Bacteria</taxon>
        <taxon>Bacillati</taxon>
        <taxon>Cyanobacteriota</taxon>
        <taxon>Cyanophyceae</taxon>
        <taxon>Gloeobacterales</taxon>
        <taxon>Gloeobacteraceae</taxon>
        <taxon>Gloeobacter</taxon>
    </lineage>
</organism>
<keyword evidence="3" id="KW-1133">Transmembrane helix</keyword>
<dbReference type="RefSeq" id="WP_011140425.1">
    <property type="nucleotide sequence ID" value="NC_005125.1"/>
</dbReference>
<sequence>MPFTSGALVQDRYLLERQLGSTGARQTWLVQNSATGQALTLKALYFGTGMDWRNLALFEREAQTLKSLDHPRIPRYHEFFQWQQPEGDYFCLVQDYIPGVSLAEQVHSGKRWSEAQIEQAALEILEILDYLHSLAPPVVHRDIKPSNVICGEDGRLYLVDFGSVQAEQVSGRTVTVVGTYGYMAPEQFGGRAVPGSDLYSLGATLVHLATGMNPADLVDGGFHIRIPEQLPLSPGLRHWVEKLVDSDPERRFKNAREAISGLRCKDSLAHPSETTYQGRIALRPGRERFCVEVAAREPAFEDILTGFACFILFVIATASTHTLKVLEPGDGLTVWIFMVLLTVGFWGVLVFTASNTLLRLLCCTCLEVDRELFTLSHWILGKRIFNKSGRVMALLGKQRLSFDLTTAEHHLILAHVQRWLNR</sequence>
<dbReference type="GO" id="GO:0004674">
    <property type="term" value="F:protein serine/threonine kinase activity"/>
    <property type="evidence" value="ECO:0000318"/>
    <property type="project" value="GO_Central"/>
</dbReference>
<protein>
    <submittedName>
        <fullName evidence="5">Serine/threonine kinase</fullName>
        <ecNumber evidence="5">2.7.11.1</ecNumber>
    </submittedName>
</protein>
<dbReference type="KEGG" id="gvi:glr0422"/>
<dbReference type="eggNOG" id="COG0515">
    <property type="taxonomic scope" value="Bacteria"/>
</dbReference>
<reference evidence="5 6" key="2">
    <citation type="journal article" date="2003" name="DNA Res.">
        <title>Complete genome structure of Gloeobacter violaceus PCC 7421, a cyanobacterium that lacks thylakoids (supplement).</title>
        <authorList>
            <person name="Nakamura Y."/>
            <person name="Kaneko T."/>
            <person name="Sato S."/>
            <person name="Mimuro M."/>
            <person name="Miyashita H."/>
            <person name="Tsuchiya T."/>
            <person name="Sasamoto S."/>
            <person name="Watanabe A."/>
            <person name="Kawashima K."/>
            <person name="Kishida Y."/>
            <person name="Kiyokawa C."/>
            <person name="Kohara M."/>
            <person name="Matsumoto M."/>
            <person name="Matsuno A."/>
            <person name="Nakazaki N."/>
            <person name="Shimpo S."/>
            <person name="Takeuchi C."/>
            <person name="Yamada M."/>
            <person name="Tabata S."/>
        </authorList>
    </citation>
    <scope>NUCLEOTIDE SEQUENCE [LARGE SCALE GENOMIC DNA]</scope>
    <source>
        <strain evidence="6">ATCC 29082 / PCC 7421</strain>
    </source>
</reference>
<keyword evidence="5" id="KW-0808">Transferase</keyword>
<dbReference type="GO" id="GO:0005524">
    <property type="term" value="F:ATP binding"/>
    <property type="evidence" value="ECO:0007669"/>
    <property type="project" value="UniProtKB-KW"/>
</dbReference>
<dbReference type="PhylomeDB" id="Q7NNI9"/>
<feature type="transmembrane region" description="Helical" evidence="3">
    <location>
        <begin position="303"/>
        <end position="320"/>
    </location>
</feature>
<dbReference type="AlphaFoldDB" id="Q7NNI9"/>
<dbReference type="STRING" id="251221.gene:10757894"/>
<evidence type="ECO:0000256" key="3">
    <source>
        <dbReference type="SAM" id="Phobius"/>
    </source>
</evidence>
<keyword evidence="6" id="KW-1185">Reference proteome</keyword>
<keyword evidence="1" id="KW-0547">Nucleotide-binding</keyword>
<gene>
    <name evidence="5" type="ordered locus">glr0422</name>
</gene>
<keyword evidence="2" id="KW-0067">ATP-binding</keyword>
<dbReference type="PANTHER" id="PTHR24363">
    <property type="entry name" value="SERINE/THREONINE PROTEIN KINASE"/>
    <property type="match status" value="1"/>
</dbReference>
<dbReference type="SMART" id="SM00220">
    <property type="entry name" value="S_TKc"/>
    <property type="match status" value="1"/>
</dbReference>